<evidence type="ECO:0000256" key="1">
    <source>
        <dbReference type="ARBA" id="ARBA00004651"/>
    </source>
</evidence>
<keyword evidence="7 8" id="KW-0472">Membrane</keyword>
<feature type="transmembrane region" description="Helical" evidence="8">
    <location>
        <begin position="263"/>
        <end position="283"/>
    </location>
</feature>
<evidence type="ECO:0000313" key="9">
    <source>
        <dbReference type="EMBL" id="AJE45540.1"/>
    </source>
</evidence>
<sequence length="314" mass="33244">MPVASRPLILTGLVTLLAAGAFMTLGARGNWDFVLTFRGGKLLALVTVAVAVALSTVVFQTLTANRILTPSIMGFDALYLLLQTLLVFSLTGAGYAGLPPLAKFAAEVVLMLGASLALFGMVLRDARDLSRLVLTGIIFGVLFRSLTGLLNRMIDPSEYSVVQSASFARFTSADPSLTWIAALVTAGCGLLLFVRARRLDVLALGRDSAVSLGLDHAGETRVLLVVVALLVSVSTALVGPVIFFGLLVSALTYRLAGTWRHRVLLPLSCLVSAAMLILGQTLFERVLSLQTSVSVVIEALGGLLFLMLILKGRT</sequence>
<dbReference type="RefSeq" id="WP_043868597.1">
    <property type="nucleotide sequence ID" value="NZ_CP004393.1"/>
</dbReference>
<dbReference type="STRING" id="1208324.P73_0825"/>
<evidence type="ECO:0000256" key="3">
    <source>
        <dbReference type="ARBA" id="ARBA00022448"/>
    </source>
</evidence>
<dbReference type="InterPro" id="IPR000522">
    <property type="entry name" value="ABC_transptr_permease_BtuC"/>
</dbReference>
<dbReference type="OrthoDB" id="9796260at2"/>
<evidence type="ECO:0000256" key="7">
    <source>
        <dbReference type="ARBA" id="ARBA00023136"/>
    </source>
</evidence>
<feature type="transmembrane region" description="Helical" evidence="8">
    <location>
        <begin position="176"/>
        <end position="194"/>
    </location>
</feature>
<name>A0A0B5DWM9_9RHOB</name>
<feature type="transmembrane region" description="Helical" evidence="8">
    <location>
        <begin position="289"/>
        <end position="310"/>
    </location>
</feature>
<dbReference type="AlphaFoldDB" id="A0A0B5DWM9"/>
<proteinExistence type="inferred from homology"/>
<feature type="transmembrane region" description="Helical" evidence="8">
    <location>
        <begin position="77"/>
        <end position="98"/>
    </location>
</feature>
<dbReference type="Gene3D" id="1.10.3470.10">
    <property type="entry name" value="ABC transporter involved in vitamin B12 uptake, BtuC"/>
    <property type="match status" value="1"/>
</dbReference>
<gene>
    <name evidence="9" type="ORF">P73_0825</name>
</gene>
<dbReference type="EMBL" id="CP004393">
    <property type="protein sequence ID" value="AJE45540.1"/>
    <property type="molecule type" value="Genomic_DNA"/>
</dbReference>
<evidence type="ECO:0000256" key="2">
    <source>
        <dbReference type="ARBA" id="ARBA00007935"/>
    </source>
</evidence>
<comment type="subcellular location">
    <subcellularLocation>
        <location evidence="1">Cell membrane</location>
        <topology evidence="1">Multi-pass membrane protein</topology>
    </subcellularLocation>
</comment>
<evidence type="ECO:0000256" key="8">
    <source>
        <dbReference type="SAM" id="Phobius"/>
    </source>
</evidence>
<reference evidence="9 10" key="1">
    <citation type="journal article" date="2014" name="Int. J. Syst. Evol. Microbiol.">
        <title>Celeribacter indicus sp. nov., a polycyclic aromatic hydrocarbon-degrading bacterium from deep-sea sediment and reclassification of Huaishuia halophila as Celeribacter halophilus comb. nov.</title>
        <authorList>
            <person name="Lai Q."/>
            <person name="Cao J."/>
            <person name="Yuan J."/>
            <person name="Li F."/>
            <person name="Shao Z."/>
        </authorList>
    </citation>
    <scope>NUCLEOTIDE SEQUENCE [LARGE SCALE GENOMIC DNA]</scope>
    <source>
        <strain evidence="9">P73</strain>
    </source>
</reference>
<keyword evidence="5 8" id="KW-0812">Transmembrane</keyword>
<dbReference type="Pfam" id="PF01032">
    <property type="entry name" value="FecCD"/>
    <property type="match status" value="1"/>
</dbReference>
<dbReference type="GO" id="GO:0022857">
    <property type="term" value="F:transmembrane transporter activity"/>
    <property type="evidence" value="ECO:0007669"/>
    <property type="project" value="InterPro"/>
</dbReference>
<feature type="transmembrane region" description="Helical" evidence="8">
    <location>
        <begin position="42"/>
        <end position="65"/>
    </location>
</feature>
<evidence type="ECO:0000256" key="5">
    <source>
        <dbReference type="ARBA" id="ARBA00022692"/>
    </source>
</evidence>
<dbReference type="SUPFAM" id="SSF81345">
    <property type="entry name" value="ABC transporter involved in vitamin B12 uptake, BtuC"/>
    <property type="match status" value="1"/>
</dbReference>
<dbReference type="InterPro" id="IPR037294">
    <property type="entry name" value="ABC_BtuC-like"/>
</dbReference>
<dbReference type="GO" id="GO:0005886">
    <property type="term" value="C:plasma membrane"/>
    <property type="evidence" value="ECO:0007669"/>
    <property type="project" value="UniProtKB-SubCell"/>
</dbReference>
<evidence type="ECO:0000313" key="10">
    <source>
        <dbReference type="Proteomes" id="UP000031521"/>
    </source>
</evidence>
<feature type="transmembrane region" description="Helical" evidence="8">
    <location>
        <begin position="132"/>
        <end position="150"/>
    </location>
</feature>
<dbReference type="HOGENOM" id="CLU_050494_0_0_5"/>
<evidence type="ECO:0000256" key="6">
    <source>
        <dbReference type="ARBA" id="ARBA00022989"/>
    </source>
</evidence>
<dbReference type="KEGG" id="cid:P73_0825"/>
<keyword evidence="6 8" id="KW-1133">Transmembrane helix</keyword>
<organism evidence="9 10">
    <name type="scientific">Celeribacter indicus</name>
    <dbReference type="NCBI Taxonomy" id="1208324"/>
    <lineage>
        <taxon>Bacteria</taxon>
        <taxon>Pseudomonadati</taxon>
        <taxon>Pseudomonadota</taxon>
        <taxon>Alphaproteobacteria</taxon>
        <taxon>Rhodobacterales</taxon>
        <taxon>Roseobacteraceae</taxon>
        <taxon>Celeribacter</taxon>
    </lineage>
</organism>
<keyword evidence="4" id="KW-1003">Cell membrane</keyword>
<feature type="transmembrane region" description="Helical" evidence="8">
    <location>
        <begin position="104"/>
        <end position="123"/>
    </location>
</feature>
<keyword evidence="10" id="KW-1185">Reference proteome</keyword>
<protein>
    <submittedName>
        <fullName evidence="9">Iron ABC transporter permease</fullName>
    </submittedName>
</protein>
<feature type="transmembrane region" description="Helical" evidence="8">
    <location>
        <begin position="224"/>
        <end position="251"/>
    </location>
</feature>
<keyword evidence="3" id="KW-0813">Transport</keyword>
<dbReference type="GO" id="GO:0033214">
    <property type="term" value="P:siderophore-iron import into cell"/>
    <property type="evidence" value="ECO:0007669"/>
    <property type="project" value="TreeGrafter"/>
</dbReference>
<accession>A0A0B5DWM9</accession>
<evidence type="ECO:0000256" key="4">
    <source>
        <dbReference type="ARBA" id="ARBA00022475"/>
    </source>
</evidence>
<comment type="similarity">
    <text evidence="2">Belongs to the binding-protein-dependent transport system permease family. FecCD subfamily.</text>
</comment>
<dbReference type="PANTHER" id="PTHR30472">
    <property type="entry name" value="FERRIC ENTEROBACTIN TRANSPORT SYSTEM PERMEASE PROTEIN"/>
    <property type="match status" value="1"/>
</dbReference>
<dbReference type="Proteomes" id="UP000031521">
    <property type="component" value="Chromosome"/>
</dbReference>
<dbReference type="PANTHER" id="PTHR30472:SF19">
    <property type="entry name" value="PETROBACTIN IMPORT SYSTEM PERMEASE PROTEIN YCLO"/>
    <property type="match status" value="1"/>
</dbReference>